<comment type="subcellular location">
    <subcellularLocation>
        <location evidence="1">Cell inner membrane</location>
        <topology evidence="1">Multi-pass membrane protein</topology>
    </subcellularLocation>
</comment>
<feature type="transmembrane region" description="Helical" evidence="8">
    <location>
        <begin position="344"/>
        <end position="362"/>
    </location>
</feature>
<feature type="transmembrane region" description="Helical" evidence="8">
    <location>
        <begin position="250"/>
        <end position="275"/>
    </location>
</feature>
<dbReference type="PANTHER" id="PTHR30462:SF1">
    <property type="entry name" value="INTERMEMBRANE TRANSPORT PROTEIN YEBS"/>
    <property type="match status" value="1"/>
</dbReference>
<evidence type="ECO:0000256" key="3">
    <source>
        <dbReference type="ARBA" id="ARBA00022475"/>
    </source>
</evidence>
<dbReference type="EMBL" id="CP006664">
    <property type="protein sequence ID" value="AIJ10093.1"/>
    <property type="molecule type" value="Genomic_DNA"/>
</dbReference>
<keyword evidence="3" id="KW-1003">Cell membrane</keyword>
<organism evidence="9 10">
    <name type="scientific">Edwardsiella anguillarum ET080813</name>
    <dbReference type="NCBI Taxonomy" id="667120"/>
    <lineage>
        <taxon>Bacteria</taxon>
        <taxon>Pseudomonadati</taxon>
        <taxon>Pseudomonadota</taxon>
        <taxon>Gammaproteobacteria</taxon>
        <taxon>Enterobacterales</taxon>
        <taxon>Hafniaceae</taxon>
        <taxon>Edwardsiella</taxon>
    </lineage>
</organism>
<keyword evidence="7 8" id="KW-0472">Membrane</keyword>
<dbReference type="PANTHER" id="PTHR30462">
    <property type="entry name" value="INTERMEMBRANE TRANSPORT PROTEIN PQIB-RELATED"/>
    <property type="match status" value="1"/>
</dbReference>
<dbReference type="Pfam" id="PF04403">
    <property type="entry name" value="PqiA"/>
    <property type="match status" value="2"/>
</dbReference>
<feature type="transmembrane region" description="Helical" evidence="8">
    <location>
        <begin position="295"/>
        <end position="323"/>
    </location>
</feature>
<evidence type="ECO:0000313" key="9">
    <source>
        <dbReference type="EMBL" id="AIJ10093.1"/>
    </source>
</evidence>
<evidence type="ECO:0000256" key="5">
    <source>
        <dbReference type="ARBA" id="ARBA00022692"/>
    </source>
</evidence>
<proteinExistence type="inferred from homology"/>
<dbReference type="AlphaFoldDB" id="A0A076LUF9"/>
<feature type="transmembrane region" description="Helical" evidence="8">
    <location>
        <begin position="368"/>
        <end position="390"/>
    </location>
</feature>
<evidence type="ECO:0000256" key="8">
    <source>
        <dbReference type="SAM" id="Phobius"/>
    </source>
</evidence>
<evidence type="ECO:0000256" key="2">
    <source>
        <dbReference type="ARBA" id="ARBA00007555"/>
    </source>
</evidence>
<evidence type="ECO:0000256" key="6">
    <source>
        <dbReference type="ARBA" id="ARBA00022989"/>
    </source>
</evidence>
<dbReference type="GO" id="GO:0005886">
    <property type="term" value="C:plasma membrane"/>
    <property type="evidence" value="ECO:0007669"/>
    <property type="project" value="UniProtKB-SubCell"/>
</dbReference>
<evidence type="ECO:0000256" key="4">
    <source>
        <dbReference type="ARBA" id="ARBA00022519"/>
    </source>
</evidence>
<sequence length="414" mass="45895">MTRRAGVLTHRLRCPECDALCRLPAIGAHQSAFCPRCDARLYDGRDWPLPRLAALALTLLVLLPLALFQPLLQIHLLGVTVQASVWQGIGQMAMQGEILTAGMVAFCAIVAPLLLPALLLALYLGQRLRLNLRPLLLLLSLLRPWIMLDIYLIALAVAAIKVREYAAVDPGPALLAYIVATLLTLLLLIHLNIEQLWRRLYPQPPQSAPDSALLLCHACRHTAPPDAHGHCRRCRLPLHRRQPHSLQKTWATLIAAVIILLPANLLPISILYVNGVRIEDTLLSGTLALAKGGNLPIAAIVFIASILVPFIKVAVMLFLLLGIHLRRGGSLVRRMRMLRLITWIGRWSMLDLFVIALMMSLIDRDQLFSFTMGAAAFYFGAAVFLTLLAVEWLDSRLIWDAHATTDANDTEYAQ</sequence>
<name>A0A076LUF9_9GAMM</name>
<dbReference type="NCBIfam" id="TIGR00155">
    <property type="entry name" value="pqiA_fam"/>
    <property type="match status" value="1"/>
</dbReference>
<dbReference type="KEGG" id="ete:ETEE_3681"/>
<feature type="transmembrane region" description="Helical" evidence="8">
    <location>
        <begin position="136"/>
        <end position="162"/>
    </location>
</feature>
<reference evidence="9 10" key="1">
    <citation type="journal article" date="2012" name="PLoS ONE">
        <title>Edwardsiella comparative phylogenomics reveal the new intra/inter-species taxonomic relationships, virulence evolution and niche adaptation mechanisms.</title>
        <authorList>
            <person name="Yang M."/>
            <person name="Lv Y."/>
            <person name="Xiao J."/>
            <person name="Wu H."/>
            <person name="Zheng H."/>
            <person name="Liu Q."/>
            <person name="Zhang Y."/>
            <person name="Wang Q."/>
        </authorList>
    </citation>
    <scope>NUCLEOTIDE SEQUENCE [LARGE SCALE GENOMIC DNA]</scope>
    <source>
        <strain evidence="10">080813</strain>
    </source>
</reference>
<accession>A0A076LUF9</accession>
<dbReference type="InterPro" id="IPR051800">
    <property type="entry name" value="PqiA-PqiB_transport"/>
</dbReference>
<keyword evidence="4" id="KW-0997">Cell inner membrane</keyword>
<feature type="transmembrane region" description="Helical" evidence="8">
    <location>
        <begin position="98"/>
        <end position="124"/>
    </location>
</feature>
<feature type="transmembrane region" description="Helical" evidence="8">
    <location>
        <begin position="52"/>
        <end position="78"/>
    </location>
</feature>
<dbReference type="InterPro" id="IPR007498">
    <property type="entry name" value="PqiA-like"/>
</dbReference>
<keyword evidence="6 8" id="KW-1133">Transmembrane helix</keyword>
<dbReference type="RefSeq" id="WP_045427641.1">
    <property type="nucleotide sequence ID" value="NZ_CP006664.1"/>
</dbReference>
<dbReference type="HOGENOM" id="CLU_041903_0_1_6"/>
<evidence type="ECO:0000256" key="7">
    <source>
        <dbReference type="ARBA" id="ARBA00023136"/>
    </source>
</evidence>
<gene>
    <name evidence="9" type="ORF">ETEE_3681</name>
</gene>
<evidence type="ECO:0000256" key="1">
    <source>
        <dbReference type="ARBA" id="ARBA00004429"/>
    </source>
</evidence>
<evidence type="ECO:0000313" key="10">
    <source>
        <dbReference type="Proteomes" id="UP000028681"/>
    </source>
</evidence>
<dbReference type="InterPro" id="IPR005219">
    <property type="entry name" value="PqiA-like_proteobact"/>
</dbReference>
<comment type="similarity">
    <text evidence="2">Belongs to the PqiA family.</text>
</comment>
<keyword evidence="5 8" id="KW-0812">Transmembrane</keyword>
<protein>
    <submittedName>
        <fullName evidence="9">Paraquat-inducible protein A</fullName>
    </submittedName>
</protein>
<dbReference type="Proteomes" id="UP000028681">
    <property type="component" value="Chromosome"/>
</dbReference>
<feature type="transmembrane region" description="Helical" evidence="8">
    <location>
        <begin position="174"/>
        <end position="193"/>
    </location>
</feature>
<dbReference type="GeneID" id="33941079"/>